<keyword evidence="2" id="KW-0472">Membrane</keyword>
<accession>A0AAN6UN01</accession>
<feature type="region of interest" description="Disordered" evidence="1">
    <location>
        <begin position="265"/>
        <end position="333"/>
    </location>
</feature>
<feature type="transmembrane region" description="Helical" evidence="2">
    <location>
        <begin position="202"/>
        <end position="231"/>
    </location>
</feature>
<feature type="region of interest" description="Disordered" evidence="1">
    <location>
        <begin position="366"/>
        <end position="394"/>
    </location>
</feature>
<reference evidence="4" key="1">
    <citation type="journal article" date="2023" name="Mol. Phylogenet. Evol.">
        <title>Genome-scale phylogeny and comparative genomics of the fungal order Sordariales.</title>
        <authorList>
            <person name="Hensen N."/>
            <person name="Bonometti L."/>
            <person name="Westerberg I."/>
            <person name="Brannstrom I.O."/>
            <person name="Guillou S."/>
            <person name="Cros-Aarteil S."/>
            <person name="Calhoun S."/>
            <person name="Haridas S."/>
            <person name="Kuo A."/>
            <person name="Mondo S."/>
            <person name="Pangilinan J."/>
            <person name="Riley R."/>
            <person name="LaButti K."/>
            <person name="Andreopoulos B."/>
            <person name="Lipzen A."/>
            <person name="Chen C."/>
            <person name="Yan M."/>
            <person name="Daum C."/>
            <person name="Ng V."/>
            <person name="Clum A."/>
            <person name="Steindorff A."/>
            <person name="Ohm R.A."/>
            <person name="Martin F."/>
            <person name="Silar P."/>
            <person name="Natvig D.O."/>
            <person name="Lalanne C."/>
            <person name="Gautier V."/>
            <person name="Ament-Velasquez S.L."/>
            <person name="Kruys A."/>
            <person name="Hutchinson M.I."/>
            <person name="Powell A.J."/>
            <person name="Barry K."/>
            <person name="Miller A.N."/>
            <person name="Grigoriev I.V."/>
            <person name="Debuchy R."/>
            <person name="Gladieux P."/>
            <person name="Hiltunen Thoren M."/>
            <person name="Johannesson H."/>
        </authorList>
    </citation>
    <scope>NUCLEOTIDE SEQUENCE</scope>
    <source>
        <strain evidence="4">CBS 123565</strain>
    </source>
</reference>
<evidence type="ECO:0000313" key="5">
    <source>
        <dbReference type="Proteomes" id="UP001304895"/>
    </source>
</evidence>
<feature type="compositionally biased region" description="Polar residues" evidence="1">
    <location>
        <begin position="374"/>
        <end position="383"/>
    </location>
</feature>
<evidence type="ECO:0000313" key="4">
    <source>
        <dbReference type="EMBL" id="KAK4135700.1"/>
    </source>
</evidence>
<sequence length="406" mass="45191">MADDTGLYDLKKDLRMSMIMAAFTGISWFIGAEINTSLFLLFKRRRGLYFWSAALCSWGVVLQPLFIILADFGIWTDLKGSITMIYLTWFIMVVPQSWLLYSRLHLMVNHGTMLRWIKFILIFTSIVFSVPTIVMGTIAQATDLSPGLFRINLTWDRVQLTVFFVQETVLSLLYIWHARQHLRSSSLLSQPALDAMSETKQLLLHLVFANTLVIALDITLLGVQYAGLFYLQGAFKPCVYGVKLKVEFAILNRLVETVRRRGRQGPMGSYYANRSGSHGGGGGGGGGGVFSVTASATATGGPERPAAKSRGLSLSRSQHQQQQQQQQPQTHVVSAGGYVEPKWDDDTTADEGFPPEQMGIGLGTLDHRPAAMGSSRSHSQESQHAIWDGQGPRPPVAEHWRQVYHR</sequence>
<proteinExistence type="predicted"/>
<feature type="transmembrane region" description="Helical" evidence="2">
    <location>
        <begin position="158"/>
        <end position="176"/>
    </location>
</feature>
<name>A0AAN6UN01_9PEZI</name>
<evidence type="ECO:0000259" key="3">
    <source>
        <dbReference type="Pfam" id="PF24802"/>
    </source>
</evidence>
<dbReference type="InterPro" id="IPR056120">
    <property type="entry name" value="DUF7703"/>
</dbReference>
<dbReference type="Proteomes" id="UP001304895">
    <property type="component" value="Unassembled WGS sequence"/>
</dbReference>
<feature type="transmembrane region" description="Helical" evidence="2">
    <location>
        <begin position="20"/>
        <end position="41"/>
    </location>
</feature>
<dbReference type="PANTHER" id="PTHR37013:SF4">
    <property type="entry name" value="INTEGRAL MEMBRANE PROTEIN"/>
    <property type="match status" value="1"/>
</dbReference>
<organism evidence="4 5">
    <name type="scientific">Trichocladium antarcticum</name>
    <dbReference type="NCBI Taxonomy" id="1450529"/>
    <lineage>
        <taxon>Eukaryota</taxon>
        <taxon>Fungi</taxon>
        <taxon>Dikarya</taxon>
        <taxon>Ascomycota</taxon>
        <taxon>Pezizomycotina</taxon>
        <taxon>Sordariomycetes</taxon>
        <taxon>Sordariomycetidae</taxon>
        <taxon>Sordariales</taxon>
        <taxon>Chaetomiaceae</taxon>
        <taxon>Trichocladium</taxon>
    </lineage>
</organism>
<feature type="transmembrane region" description="Helical" evidence="2">
    <location>
        <begin position="116"/>
        <end position="138"/>
    </location>
</feature>
<dbReference type="PANTHER" id="PTHR37013">
    <property type="entry name" value="INTEGRAL MEMBRANE PROTEIN (AFU_ORTHOLOGUE AFUA_1G05950)-RELATED"/>
    <property type="match status" value="1"/>
</dbReference>
<feature type="transmembrane region" description="Helical" evidence="2">
    <location>
        <begin position="82"/>
        <end position="104"/>
    </location>
</feature>
<keyword evidence="2" id="KW-1133">Transmembrane helix</keyword>
<feature type="compositionally biased region" description="Gly residues" evidence="1">
    <location>
        <begin position="277"/>
        <end position="289"/>
    </location>
</feature>
<keyword evidence="2" id="KW-0812">Transmembrane</keyword>
<dbReference type="EMBL" id="MU853405">
    <property type="protein sequence ID" value="KAK4135700.1"/>
    <property type="molecule type" value="Genomic_DNA"/>
</dbReference>
<evidence type="ECO:0000256" key="2">
    <source>
        <dbReference type="SAM" id="Phobius"/>
    </source>
</evidence>
<dbReference type="AlphaFoldDB" id="A0AAN6UN01"/>
<evidence type="ECO:0000256" key="1">
    <source>
        <dbReference type="SAM" id="MobiDB-lite"/>
    </source>
</evidence>
<feature type="domain" description="DUF7703" evidence="3">
    <location>
        <begin position="17"/>
        <end position="259"/>
    </location>
</feature>
<comment type="caution">
    <text evidence="4">The sequence shown here is derived from an EMBL/GenBank/DDBJ whole genome shotgun (WGS) entry which is preliminary data.</text>
</comment>
<reference evidence="4" key="2">
    <citation type="submission" date="2023-05" db="EMBL/GenBank/DDBJ databases">
        <authorList>
            <consortium name="Lawrence Berkeley National Laboratory"/>
            <person name="Steindorff A."/>
            <person name="Hensen N."/>
            <person name="Bonometti L."/>
            <person name="Westerberg I."/>
            <person name="Brannstrom I.O."/>
            <person name="Guillou S."/>
            <person name="Cros-Aarteil S."/>
            <person name="Calhoun S."/>
            <person name="Haridas S."/>
            <person name="Kuo A."/>
            <person name="Mondo S."/>
            <person name="Pangilinan J."/>
            <person name="Riley R."/>
            <person name="Labutti K."/>
            <person name="Andreopoulos B."/>
            <person name="Lipzen A."/>
            <person name="Chen C."/>
            <person name="Yanf M."/>
            <person name="Daum C."/>
            <person name="Ng V."/>
            <person name="Clum A."/>
            <person name="Ohm R."/>
            <person name="Martin F."/>
            <person name="Silar P."/>
            <person name="Natvig D."/>
            <person name="Lalanne C."/>
            <person name="Gautier V."/>
            <person name="Ament-Velasquez S.L."/>
            <person name="Kruys A."/>
            <person name="Hutchinson M.I."/>
            <person name="Powell A.J."/>
            <person name="Barry K."/>
            <person name="Miller A.N."/>
            <person name="Grigoriev I.V."/>
            <person name="Debuchy R."/>
            <person name="Gladieux P."/>
            <person name="Thoren M.H."/>
            <person name="Johannesson H."/>
        </authorList>
    </citation>
    <scope>NUCLEOTIDE SEQUENCE</scope>
    <source>
        <strain evidence="4">CBS 123565</strain>
    </source>
</reference>
<feature type="compositionally biased region" description="Low complexity" evidence="1">
    <location>
        <begin position="318"/>
        <end position="329"/>
    </location>
</feature>
<keyword evidence="5" id="KW-1185">Reference proteome</keyword>
<feature type="transmembrane region" description="Helical" evidence="2">
    <location>
        <begin position="48"/>
        <end position="70"/>
    </location>
</feature>
<protein>
    <recommendedName>
        <fullName evidence="3">DUF7703 domain-containing protein</fullName>
    </recommendedName>
</protein>
<dbReference type="Pfam" id="PF24802">
    <property type="entry name" value="DUF7703"/>
    <property type="match status" value="1"/>
</dbReference>
<gene>
    <name evidence="4" type="ORF">BT67DRAFT_418790</name>
</gene>